<dbReference type="Proteomes" id="UP000828941">
    <property type="component" value="Chromosome 10"/>
</dbReference>
<evidence type="ECO:0000313" key="1">
    <source>
        <dbReference type="EMBL" id="KAI4318303.1"/>
    </source>
</evidence>
<sequence length="68" mass="7628">MVRYSGVLGVEEPHQSIPNLVVKLCCGDDTIGEVLRKYIYSDGSKNFKLQGLCSYIIIAIYVFCILKI</sequence>
<keyword evidence="2" id="KW-1185">Reference proteome</keyword>
<organism evidence="1 2">
    <name type="scientific">Bauhinia variegata</name>
    <name type="common">Purple orchid tree</name>
    <name type="synonym">Phanera variegata</name>
    <dbReference type="NCBI Taxonomy" id="167791"/>
    <lineage>
        <taxon>Eukaryota</taxon>
        <taxon>Viridiplantae</taxon>
        <taxon>Streptophyta</taxon>
        <taxon>Embryophyta</taxon>
        <taxon>Tracheophyta</taxon>
        <taxon>Spermatophyta</taxon>
        <taxon>Magnoliopsida</taxon>
        <taxon>eudicotyledons</taxon>
        <taxon>Gunneridae</taxon>
        <taxon>Pentapetalae</taxon>
        <taxon>rosids</taxon>
        <taxon>fabids</taxon>
        <taxon>Fabales</taxon>
        <taxon>Fabaceae</taxon>
        <taxon>Cercidoideae</taxon>
        <taxon>Cercideae</taxon>
        <taxon>Bauhiniinae</taxon>
        <taxon>Bauhinia</taxon>
    </lineage>
</organism>
<protein>
    <submittedName>
        <fullName evidence="1">Uncharacterized protein</fullName>
    </submittedName>
</protein>
<gene>
    <name evidence="1" type="ORF">L6164_026090</name>
</gene>
<name>A0ACB9M307_BAUVA</name>
<proteinExistence type="predicted"/>
<accession>A0ACB9M307</accession>
<comment type="caution">
    <text evidence="1">The sequence shown here is derived from an EMBL/GenBank/DDBJ whole genome shotgun (WGS) entry which is preliminary data.</text>
</comment>
<dbReference type="EMBL" id="CM039435">
    <property type="protein sequence ID" value="KAI4318303.1"/>
    <property type="molecule type" value="Genomic_DNA"/>
</dbReference>
<reference evidence="1 2" key="1">
    <citation type="journal article" date="2022" name="DNA Res.">
        <title>Chromosomal-level genome assembly of the orchid tree Bauhinia variegata (Leguminosae; Cercidoideae) supports the allotetraploid origin hypothesis of Bauhinia.</title>
        <authorList>
            <person name="Zhong Y."/>
            <person name="Chen Y."/>
            <person name="Zheng D."/>
            <person name="Pang J."/>
            <person name="Liu Y."/>
            <person name="Luo S."/>
            <person name="Meng S."/>
            <person name="Qian L."/>
            <person name="Wei D."/>
            <person name="Dai S."/>
            <person name="Zhou R."/>
        </authorList>
    </citation>
    <scope>NUCLEOTIDE SEQUENCE [LARGE SCALE GENOMIC DNA]</scope>
    <source>
        <strain evidence="1">BV-YZ2020</strain>
    </source>
</reference>
<evidence type="ECO:0000313" key="2">
    <source>
        <dbReference type="Proteomes" id="UP000828941"/>
    </source>
</evidence>